<protein>
    <submittedName>
        <fullName evidence="1">Uncharacterized protein</fullName>
    </submittedName>
</protein>
<evidence type="ECO:0000313" key="1">
    <source>
        <dbReference type="EMBL" id="SEH06535.1"/>
    </source>
</evidence>
<gene>
    <name evidence="1" type="ORF">MBHS_02398</name>
</gene>
<sequence length="63" mass="7330">MMRPLMYRPFRTLIQQNNLPGALPQARSLSENSKINDSAKTNSLFINVLKNWFFEKLNSWTAS</sequence>
<organism evidence="1 2">
    <name type="scientific">Candidatus Venteria ishoeyi</name>
    <dbReference type="NCBI Taxonomy" id="1899563"/>
    <lineage>
        <taxon>Bacteria</taxon>
        <taxon>Pseudomonadati</taxon>
        <taxon>Pseudomonadota</taxon>
        <taxon>Gammaproteobacteria</taxon>
        <taxon>Thiotrichales</taxon>
        <taxon>Thiotrichaceae</taxon>
        <taxon>Venteria</taxon>
    </lineage>
</organism>
<dbReference type="EMBL" id="FMSV02000498">
    <property type="protein sequence ID" value="SEH06535.1"/>
    <property type="molecule type" value="Genomic_DNA"/>
</dbReference>
<name>A0A1H6FC02_9GAMM</name>
<keyword evidence="2" id="KW-1185">Reference proteome</keyword>
<proteinExistence type="predicted"/>
<accession>A0A1H6FC02</accession>
<dbReference type="AlphaFoldDB" id="A0A1H6FC02"/>
<reference evidence="1 2" key="1">
    <citation type="submission" date="2016-10" db="EMBL/GenBank/DDBJ databases">
        <authorList>
            <person name="de Groot N.N."/>
        </authorList>
    </citation>
    <scope>NUCLEOTIDE SEQUENCE [LARGE SCALE GENOMIC DNA]</scope>
    <source>
        <strain evidence="1">MBHS1</strain>
    </source>
</reference>
<dbReference type="Proteomes" id="UP000236724">
    <property type="component" value="Unassembled WGS sequence"/>
</dbReference>
<evidence type="ECO:0000313" key="2">
    <source>
        <dbReference type="Proteomes" id="UP000236724"/>
    </source>
</evidence>